<dbReference type="Proteomes" id="UP001151760">
    <property type="component" value="Unassembled WGS sequence"/>
</dbReference>
<evidence type="ECO:0000313" key="2">
    <source>
        <dbReference type="EMBL" id="GJT47876.1"/>
    </source>
</evidence>
<dbReference type="InterPro" id="IPR055081">
    <property type="entry name" value="NLP1-9_GAF"/>
</dbReference>
<dbReference type="InterPro" id="IPR045012">
    <property type="entry name" value="NLP"/>
</dbReference>
<gene>
    <name evidence="2" type="ORF">Tco_0974033</name>
</gene>
<dbReference type="EMBL" id="BQNB010016106">
    <property type="protein sequence ID" value="GJT47876.1"/>
    <property type="molecule type" value="Genomic_DNA"/>
</dbReference>
<dbReference type="PANTHER" id="PTHR32002:SF49">
    <property type="entry name" value="BILE ACID:SODIUM SYMPORTER_ARSENICAL RESISTANCE PROTEIN ACR3-RELATED"/>
    <property type="match status" value="1"/>
</dbReference>
<organism evidence="2 3">
    <name type="scientific">Tanacetum coccineum</name>
    <dbReference type="NCBI Taxonomy" id="301880"/>
    <lineage>
        <taxon>Eukaryota</taxon>
        <taxon>Viridiplantae</taxon>
        <taxon>Streptophyta</taxon>
        <taxon>Embryophyta</taxon>
        <taxon>Tracheophyta</taxon>
        <taxon>Spermatophyta</taxon>
        <taxon>Magnoliopsida</taxon>
        <taxon>eudicotyledons</taxon>
        <taxon>Gunneridae</taxon>
        <taxon>Pentapetalae</taxon>
        <taxon>asterids</taxon>
        <taxon>campanulids</taxon>
        <taxon>Asterales</taxon>
        <taxon>Asteraceae</taxon>
        <taxon>Asteroideae</taxon>
        <taxon>Anthemideae</taxon>
        <taxon>Anthemidinae</taxon>
        <taxon>Tanacetum</taxon>
    </lineage>
</organism>
<comment type="caution">
    <text evidence="2">The sequence shown here is derived from an EMBL/GenBank/DDBJ whole genome shotgun (WGS) entry which is preliminary data.</text>
</comment>
<dbReference type="Pfam" id="PF22922">
    <property type="entry name" value="GAF_NLP"/>
    <property type="match status" value="1"/>
</dbReference>
<evidence type="ECO:0000313" key="3">
    <source>
        <dbReference type="Proteomes" id="UP001151760"/>
    </source>
</evidence>
<reference evidence="2" key="1">
    <citation type="journal article" date="2022" name="Int. J. Mol. Sci.">
        <title>Draft Genome of Tanacetum Coccineum: Genomic Comparison of Closely Related Tanacetum-Family Plants.</title>
        <authorList>
            <person name="Yamashiro T."/>
            <person name="Shiraishi A."/>
            <person name="Nakayama K."/>
            <person name="Satake H."/>
        </authorList>
    </citation>
    <scope>NUCLEOTIDE SEQUENCE</scope>
</reference>
<feature type="domain" description="NLP1-9 GAF" evidence="1">
    <location>
        <begin position="214"/>
        <end position="381"/>
    </location>
</feature>
<protein>
    <recommendedName>
        <fullName evidence="1">NLP1-9 GAF domain-containing protein</fullName>
    </recommendedName>
</protein>
<dbReference type="PANTHER" id="PTHR32002">
    <property type="entry name" value="PROTEIN NLP8"/>
    <property type="match status" value="1"/>
</dbReference>
<proteinExistence type="predicted"/>
<accession>A0ABQ5EAH2</accession>
<reference evidence="2" key="2">
    <citation type="submission" date="2022-01" db="EMBL/GenBank/DDBJ databases">
        <authorList>
            <person name="Yamashiro T."/>
            <person name="Shiraishi A."/>
            <person name="Satake H."/>
            <person name="Nakayama K."/>
        </authorList>
    </citation>
    <scope>NUCLEOTIDE SEQUENCE</scope>
</reference>
<sequence length="701" mass="79088">MVHEAKIQRDKDKLSSFVKSFPIEIDSIATELCPDRRVFWTPSSSSDDNVLVTKIICAFCNVNVVRFKGLIQFWAPVKTREKVLLSTSIQPFSLENFDPRPHKYRLFCINNKVHIEKDISNGPQAMAFLNRFPQVVLDLRVHKGSPLVDKALDCGFTSVILLPVFYQNNCVGVVECCMNLTGLVEFFNELKLALERAGLSMYLVQKCLPEKCLKRAKEEIEDALKIICESHHLSLAQVWISTIANYTSSLEGTKSQNTMQMFAVKLCGYCADLDNDDDDKYIKTYYDTCDVLPLEMGEGLIGLTLEDTHITEPRFCTNPLKVGTKSFLGLLCSSTNCICLVICLRTQGDDVHYAFEFLWPKSRNYLTVLESLFSTLKRCLPTFMYSSGAQLSDDELRVLDVDNSTGSGLGSFNIFERIRLSQPHKQVIQEWQMPKLVKRKLNDLCESGIDFDSESEYWDGYDDDDIVIYLECTGKRITTMLQSSYTLANALEKVEDSFNLDRGTYTLEYQVDKVGEKGIMLDSDESLISCIKLWRSSQKISGQNIPFRVQVLPSTRADRELKDNMVIAILNLKGEGDVLHTVRVEYEQEPPTCGLCMFFGHDDMTCLKQVVVEPKKQSGKNNDGVQQAFKRDMNSETSRHELSISNPFDALKTVDNDDELGANGGISKTADNVANPNMAATSLGTNRDVYDSIEGEISKMI</sequence>
<name>A0ABQ5EAH2_9ASTR</name>
<keyword evidence="3" id="KW-1185">Reference proteome</keyword>
<evidence type="ECO:0000259" key="1">
    <source>
        <dbReference type="Pfam" id="PF22922"/>
    </source>
</evidence>